<dbReference type="InterPro" id="IPR003599">
    <property type="entry name" value="Ig_sub"/>
</dbReference>
<feature type="disulfide bond" evidence="4">
    <location>
        <begin position="118"/>
        <end position="127"/>
    </location>
</feature>
<dbReference type="PROSITE" id="PS01186">
    <property type="entry name" value="EGF_2"/>
    <property type="match status" value="1"/>
</dbReference>
<sequence length="270" mass="29844">MRALHHREDLHVAQGEEVVLSCVVTGRPAPLITWYVNSTHQLGLWDAVAGRGVIHKSRRNSRLHLSNMQPTDSGNYSCLAENVNGYIKKTVQIRVHPCYRYCLHGYCNLVDGRPSCRCKRGYLGRRCEVTTAAAAACILKNKADSHERACFQGDSRVLLLSYKCCDQFYGRLVLFSTLGGLLSLLLLLLIVCLCVKKKSIPLRFSTLQAPSATPIQLPNLPEHPGNFPRALATPQLPNPYTEAPTLVPSPITGFHVVSRPFLTTSSPRAA</sequence>
<keyword evidence="5" id="KW-1133">Transmembrane helix</keyword>
<feature type="domain" description="Ig-like" evidence="7">
    <location>
        <begin position="1"/>
        <end position="94"/>
    </location>
</feature>
<dbReference type="GO" id="GO:0043025">
    <property type="term" value="C:neuronal cell body"/>
    <property type="evidence" value="ECO:0007669"/>
    <property type="project" value="TreeGrafter"/>
</dbReference>
<dbReference type="Pfam" id="PF13927">
    <property type="entry name" value="Ig_3"/>
    <property type="match status" value="1"/>
</dbReference>
<evidence type="ECO:0000256" key="4">
    <source>
        <dbReference type="PROSITE-ProRule" id="PRU00076"/>
    </source>
</evidence>
<dbReference type="InterPro" id="IPR000742">
    <property type="entry name" value="EGF"/>
</dbReference>
<dbReference type="SMART" id="SM00409">
    <property type="entry name" value="IG"/>
    <property type="match status" value="1"/>
</dbReference>
<keyword evidence="9" id="KW-1185">Reference proteome</keyword>
<dbReference type="InterPro" id="IPR007110">
    <property type="entry name" value="Ig-like_dom"/>
</dbReference>
<dbReference type="SMART" id="SM00408">
    <property type="entry name" value="IGc2"/>
    <property type="match status" value="1"/>
</dbReference>
<keyword evidence="4" id="KW-0245">EGF-like domain</keyword>
<feature type="transmembrane region" description="Helical" evidence="5">
    <location>
        <begin position="168"/>
        <end position="195"/>
    </location>
</feature>
<dbReference type="InterPro" id="IPR036179">
    <property type="entry name" value="Ig-like_dom_sf"/>
</dbReference>
<evidence type="ECO:0000256" key="1">
    <source>
        <dbReference type="ARBA" id="ARBA00022729"/>
    </source>
</evidence>
<feature type="non-terminal residue" evidence="8">
    <location>
        <position position="270"/>
    </location>
</feature>
<dbReference type="PANTHER" id="PTHR45080:SF8">
    <property type="entry name" value="IG-LIKE DOMAIN-CONTAINING PROTEIN"/>
    <property type="match status" value="1"/>
</dbReference>
<dbReference type="FunFam" id="2.60.40.10:FF:000032">
    <property type="entry name" value="palladin isoform X1"/>
    <property type="match status" value="1"/>
</dbReference>
<dbReference type="GO" id="GO:0030424">
    <property type="term" value="C:axon"/>
    <property type="evidence" value="ECO:0007669"/>
    <property type="project" value="TreeGrafter"/>
</dbReference>
<keyword evidence="3" id="KW-0393">Immunoglobulin domain</keyword>
<dbReference type="Gene3D" id="2.10.25.10">
    <property type="entry name" value="Laminin"/>
    <property type="match status" value="1"/>
</dbReference>
<keyword evidence="5" id="KW-0812">Transmembrane</keyword>
<evidence type="ECO:0000259" key="7">
    <source>
        <dbReference type="PROSITE" id="PS50835"/>
    </source>
</evidence>
<evidence type="ECO:0000313" key="8">
    <source>
        <dbReference type="EMBL" id="VDD84078.1"/>
    </source>
</evidence>
<evidence type="ECO:0000256" key="3">
    <source>
        <dbReference type="ARBA" id="ARBA00023319"/>
    </source>
</evidence>
<evidence type="ECO:0000259" key="6">
    <source>
        <dbReference type="PROSITE" id="PS50026"/>
    </source>
</evidence>
<dbReference type="AlphaFoldDB" id="A0A0R3UQC6"/>
<evidence type="ECO:0000256" key="2">
    <source>
        <dbReference type="ARBA" id="ARBA00023157"/>
    </source>
</evidence>
<dbReference type="Proteomes" id="UP000267029">
    <property type="component" value="Unassembled WGS sequence"/>
</dbReference>
<reference evidence="8 9" key="1">
    <citation type="submission" date="2018-10" db="EMBL/GenBank/DDBJ databases">
        <authorList>
            <consortium name="Pathogen Informatics"/>
        </authorList>
    </citation>
    <scope>NUCLEOTIDE SEQUENCE [LARGE SCALE GENOMIC DNA]</scope>
</reference>
<evidence type="ECO:0000256" key="5">
    <source>
        <dbReference type="SAM" id="Phobius"/>
    </source>
</evidence>
<dbReference type="GO" id="GO:0007156">
    <property type="term" value="P:homophilic cell adhesion via plasma membrane adhesion molecules"/>
    <property type="evidence" value="ECO:0007669"/>
    <property type="project" value="TreeGrafter"/>
</dbReference>
<accession>A0A0R3UQC6</accession>
<protein>
    <recommendedName>
        <fullName evidence="10">Ig-like domain-containing protein</fullName>
    </recommendedName>
</protein>
<keyword evidence="2 4" id="KW-1015">Disulfide bond</keyword>
<dbReference type="SUPFAM" id="SSF57196">
    <property type="entry name" value="EGF/Laminin"/>
    <property type="match status" value="1"/>
</dbReference>
<dbReference type="GO" id="GO:0008046">
    <property type="term" value="F:axon guidance receptor activity"/>
    <property type="evidence" value="ECO:0007669"/>
    <property type="project" value="TreeGrafter"/>
</dbReference>
<dbReference type="PROSITE" id="PS50835">
    <property type="entry name" value="IG_LIKE"/>
    <property type="match status" value="1"/>
</dbReference>
<feature type="domain" description="EGF-like" evidence="6">
    <location>
        <begin position="94"/>
        <end position="128"/>
    </location>
</feature>
<gene>
    <name evidence="8" type="ORF">MCOS_LOCUS10081</name>
</gene>
<organism evidence="8 9">
    <name type="scientific">Mesocestoides corti</name>
    <name type="common">Flatworm</name>
    <dbReference type="NCBI Taxonomy" id="53468"/>
    <lineage>
        <taxon>Eukaryota</taxon>
        <taxon>Metazoa</taxon>
        <taxon>Spiralia</taxon>
        <taxon>Lophotrochozoa</taxon>
        <taxon>Platyhelminthes</taxon>
        <taxon>Cestoda</taxon>
        <taxon>Eucestoda</taxon>
        <taxon>Cyclophyllidea</taxon>
        <taxon>Mesocestoididae</taxon>
        <taxon>Mesocestoides</taxon>
    </lineage>
</organism>
<proteinExistence type="predicted"/>
<dbReference type="InterPro" id="IPR003598">
    <property type="entry name" value="Ig_sub2"/>
</dbReference>
<dbReference type="PANTHER" id="PTHR45080">
    <property type="entry name" value="CONTACTIN 5"/>
    <property type="match status" value="1"/>
</dbReference>
<dbReference type="OrthoDB" id="2431000at2759"/>
<dbReference type="PROSITE" id="PS00022">
    <property type="entry name" value="EGF_1"/>
    <property type="match status" value="1"/>
</dbReference>
<dbReference type="PROSITE" id="PS50026">
    <property type="entry name" value="EGF_3"/>
    <property type="match status" value="1"/>
</dbReference>
<comment type="caution">
    <text evidence="4">Lacks conserved residue(s) required for the propagation of feature annotation.</text>
</comment>
<name>A0A0R3UQC6_MESCO</name>
<dbReference type="EMBL" id="UXSR01005973">
    <property type="protein sequence ID" value="VDD84078.1"/>
    <property type="molecule type" value="Genomic_DNA"/>
</dbReference>
<evidence type="ECO:0008006" key="10">
    <source>
        <dbReference type="Google" id="ProtNLM"/>
    </source>
</evidence>
<evidence type="ECO:0000313" key="9">
    <source>
        <dbReference type="Proteomes" id="UP000267029"/>
    </source>
</evidence>
<dbReference type="SUPFAM" id="SSF48726">
    <property type="entry name" value="Immunoglobulin"/>
    <property type="match status" value="1"/>
</dbReference>
<keyword evidence="5" id="KW-0472">Membrane</keyword>
<dbReference type="InterPro" id="IPR050958">
    <property type="entry name" value="Cell_Adh-Cytoskel_Orgn"/>
</dbReference>
<keyword evidence="1" id="KW-0732">Signal</keyword>
<dbReference type="InterPro" id="IPR013783">
    <property type="entry name" value="Ig-like_fold"/>
</dbReference>
<dbReference type="Gene3D" id="2.60.40.10">
    <property type="entry name" value="Immunoglobulins"/>
    <property type="match status" value="1"/>
</dbReference>
<dbReference type="STRING" id="53468.A0A0R3UQC6"/>
<dbReference type="GO" id="GO:0005886">
    <property type="term" value="C:plasma membrane"/>
    <property type="evidence" value="ECO:0007669"/>
    <property type="project" value="TreeGrafter"/>
</dbReference>
<dbReference type="GO" id="GO:0050808">
    <property type="term" value="P:synapse organization"/>
    <property type="evidence" value="ECO:0007669"/>
    <property type="project" value="TreeGrafter"/>
</dbReference>